<feature type="domain" description="Transcription elongation factor GreA/GreB C-terminal" evidence="1">
    <location>
        <begin position="2019"/>
        <end position="2090"/>
    </location>
</feature>
<dbReference type="InterPro" id="IPR041677">
    <property type="entry name" value="DNA2/NAM7_AAA_11"/>
</dbReference>
<dbReference type="InterPro" id="IPR047187">
    <property type="entry name" value="SF1_C_Upf1"/>
</dbReference>
<dbReference type="Pfam" id="PF01272">
    <property type="entry name" value="GreA_GreB"/>
    <property type="match status" value="1"/>
</dbReference>
<name>A0ABU9D5R2_9PROT</name>
<reference evidence="5 6" key="1">
    <citation type="submission" date="2024-04" db="EMBL/GenBank/DDBJ databases">
        <authorList>
            <person name="Abashina T."/>
            <person name="Shaikin A."/>
        </authorList>
    </citation>
    <scope>NUCLEOTIDE SEQUENCE [LARGE SCALE GENOMIC DNA]</scope>
    <source>
        <strain evidence="5 6">AAFK</strain>
    </source>
</reference>
<dbReference type="InterPro" id="IPR025103">
    <property type="entry name" value="DUF4011"/>
</dbReference>
<organism evidence="5 6">
    <name type="scientific">Thermithiobacillus plumbiphilus</name>
    <dbReference type="NCBI Taxonomy" id="1729899"/>
    <lineage>
        <taxon>Bacteria</taxon>
        <taxon>Pseudomonadati</taxon>
        <taxon>Pseudomonadota</taxon>
        <taxon>Acidithiobacillia</taxon>
        <taxon>Acidithiobacillales</taxon>
        <taxon>Thermithiobacillaceae</taxon>
        <taxon>Thermithiobacillus</taxon>
    </lineage>
</organism>
<dbReference type="Pfam" id="PF18741">
    <property type="entry name" value="MTES_1575"/>
    <property type="match status" value="1"/>
</dbReference>
<dbReference type="Proteomes" id="UP001446205">
    <property type="component" value="Unassembled WGS sequence"/>
</dbReference>
<dbReference type="Gene3D" id="3.40.50.300">
    <property type="entry name" value="P-loop containing nucleotide triphosphate hydrolases"/>
    <property type="match status" value="3"/>
</dbReference>
<dbReference type="InterPro" id="IPR045055">
    <property type="entry name" value="DNA2/NAM7-like"/>
</dbReference>
<dbReference type="SUPFAM" id="SSF52980">
    <property type="entry name" value="Restriction endonuclease-like"/>
    <property type="match status" value="1"/>
</dbReference>
<gene>
    <name evidence="5" type="ORF">WOB96_03140</name>
</gene>
<dbReference type="RefSeq" id="WP_341369819.1">
    <property type="nucleotide sequence ID" value="NZ_JBBPCO010000002.1"/>
</dbReference>
<dbReference type="PANTHER" id="PTHR10887:SF495">
    <property type="entry name" value="HELICASE SENATAXIN ISOFORM X1-RELATED"/>
    <property type="match status" value="1"/>
</dbReference>
<protein>
    <submittedName>
        <fullName evidence="5">DUF4011 domain-containing protein</fullName>
    </submittedName>
</protein>
<dbReference type="InterPro" id="IPR011335">
    <property type="entry name" value="Restrct_endonuc-II-like"/>
</dbReference>
<feature type="domain" description="Restriction endonuclease type II-like" evidence="4">
    <location>
        <begin position="1867"/>
        <end position="1966"/>
    </location>
</feature>
<feature type="domain" description="DNA2/NAM7 helicase-like C-terminal" evidence="3">
    <location>
        <begin position="1642"/>
        <end position="1817"/>
    </location>
</feature>
<dbReference type="InterPro" id="IPR036953">
    <property type="entry name" value="GreA/GreB_C_sf"/>
</dbReference>
<dbReference type="Pfam" id="PF13195">
    <property type="entry name" value="DUF4011"/>
    <property type="match status" value="1"/>
</dbReference>
<evidence type="ECO:0000259" key="2">
    <source>
        <dbReference type="Pfam" id="PF13086"/>
    </source>
</evidence>
<evidence type="ECO:0000259" key="1">
    <source>
        <dbReference type="Pfam" id="PF01272"/>
    </source>
</evidence>
<dbReference type="SUPFAM" id="SSF54534">
    <property type="entry name" value="FKBP-like"/>
    <property type="match status" value="1"/>
</dbReference>
<accession>A0ABU9D5R2</accession>
<dbReference type="Pfam" id="PF13086">
    <property type="entry name" value="AAA_11"/>
    <property type="match status" value="1"/>
</dbReference>
<dbReference type="Pfam" id="PF13087">
    <property type="entry name" value="AAA_12"/>
    <property type="match status" value="1"/>
</dbReference>
<comment type="caution">
    <text evidence="5">The sequence shown here is derived from an EMBL/GenBank/DDBJ whole genome shotgun (WGS) entry which is preliminary data.</text>
</comment>
<dbReference type="Gene3D" id="3.40.960.10">
    <property type="entry name" value="VSR Endonuclease"/>
    <property type="match status" value="1"/>
</dbReference>
<keyword evidence="6" id="KW-1185">Reference proteome</keyword>
<dbReference type="SUPFAM" id="SSF52540">
    <property type="entry name" value="P-loop containing nucleoside triphosphate hydrolases"/>
    <property type="match status" value="2"/>
</dbReference>
<dbReference type="InterPro" id="IPR041679">
    <property type="entry name" value="DNA2/NAM7-like_C"/>
</dbReference>
<proteinExistence type="predicted"/>
<dbReference type="CDD" id="cd18808">
    <property type="entry name" value="SF1_C_Upf1"/>
    <property type="match status" value="1"/>
</dbReference>
<dbReference type="Gene3D" id="3.10.50.30">
    <property type="entry name" value="Transcription elongation factor, GreA/GreB, C-terminal domain"/>
    <property type="match status" value="1"/>
</dbReference>
<dbReference type="InterPro" id="IPR027417">
    <property type="entry name" value="P-loop_NTPase"/>
</dbReference>
<evidence type="ECO:0000259" key="4">
    <source>
        <dbReference type="Pfam" id="PF18741"/>
    </source>
</evidence>
<evidence type="ECO:0000313" key="6">
    <source>
        <dbReference type="Proteomes" id="UP001446205"/>
    </source>
</evidence>
<evidence type="ECO:0000313" key="5">
    <source>
        <dbReference type="EMBL" id="MEK8088754.1"/>
    </source>
</evidence>
<dbReference type="InterPro" id="IPR049468">
    <property type="entry name" value="Restrct_endonuc-II-like_dom"/>
</dbReference>
<dbReference type="EMBL" id="JBBPCO010000002">
    <property type="protein sequence ID" value="MEK8088754.1"/>
    <property type="molecule type" value="Genomic_DNA"/>
</dbReference>
<evidence type="ECO:0000259" key="3">
    <source>
        <dbReference type="Pfam" id="PF13087"/>
    </source>
</evidence>
<feature type="domain" description="DNA2/NAM7 helicase helicase" evidence="2">
    <location>
        <begin position="1555"/>
        <end position="1601"/>
    </location>
</feature>
<sequence>MENEQQISEYQTNDADALVGELFAGGISVGDAIERLRTRLLDLSARNRLLNYRHPKGRCIQIADEPNINLVFGRLYVDGKAVSFKYVPEPPPGTYEGKRPEAKLHAARVGISTSFEFPPNPTGADGHRLHGIQALLYPVDLERQLRKIASEAKTAIEETGTNMLFLVFGFLEFYDSEDSERPMLAPLISLPVTLVRGGVDRETRTYQYSVQHNGEDLAENHTLREKLRRDFMLSIPEFSEEDEPETYFQLFEQAVKNKRRWKVRRQITLGMLSFGKLAIWADLDTKKNPGLIEHDLIKSVFSGCSGGGDGGLLAEDYRIDERPEAMQPLIYDADSSQHSAIIDVLAGKSLVINGPPGTGKSQTITNIIAAALSNGKKVLFVSEKLAALEVVRHRLNQVGLGHFCLELHSHKTQKKKFLEDIQARIEGRFPAPPQFQAKLATLNRQKSELARYAELMGSRVGNALGLTVNEVFWAAERRRQELGDLSAEVNAIGFPDASQWTHDDIETRRSRLASLAELYDIIGRFDSDHPWWGFRPDPLAPSDDEAIARTIHQALEHAVKADVAAEEAVEFFGFREQPDAASAYKVSSVLDMAQAVPEGADPALLARMFDAESDPKGQRSSRLLSDVASGVTKTRQLFESASKVLADGERLSSDKMDETRNLAEKRKLSSTLLDVDIGEALESTARLEKALETFDAAALVAAAPYGPAGKVALDAFLANLTKAPESLGPYPIRSIATRAAAVLEAARSLSEAVSKVGSIAAHRGLPFDSTPDSVARLADPDGLPGLAKETPVDAASLAEARRLSAFALADKSTGEIQKLKSLLAAEASACSEALARCRLVAERLGIGFDATQRAVEEISAVARVAAAAPTDLLEYRRSTFGQARTAEYIENIRTAISKDRADRAAFDPVFYLDALPAPAEIKLAVAALRRKEGFFAFFDAEWRKAKKLHAGLCKEKRKISGRKRAEELVRLVSWIEANNSFVSDTELKESFGGLFRGLETDPDKIARLNDWYLSSHAMLVEYPGLVDKVNLTIIPADRVLELATMAESVKTDVGILAGAESVVREILGADVAGFREAKTRSWDAGLESLGKAVKNLEIVSGFFADRADLIISPKDALRLMEARADLDRVASDLALLMRGDKALREAGGEELGLLADLSGGRWTEILPSIVAQVSLIAETAVQAVAFAPEESPLSIAHAFAKAKLKLDSAWSQVASLPVWSRYDDWSALADVAREDAAAARKILESITPFARNGVSANEVFAASSEEAEAHSILKRFAASEEVRRMLGDVFDGADTDLDRLSITHGWGEAVCSLELPTAVRARLLAQDAPEALADARRIYREIDEGCRKAREIMESLSSYGSFAWDEWQNQARVGSGRDLPSEIRSRLDAVAGAPGSVLQWSKYLSLRQQARQEEMADFVSALESGRMPSASLATAFEFAAYQSIGRAVYQAFPELSRFNGSAHEKTRSDYRSLDAEIVSLTGKDFASQIEKRTRVPEGQRGMTVGDFTEMHLLRREISKQRRHIPIRQLVKRAGTALQELKPCFMMGPLSVAQYLEQGSLKFDLVVMDEASQLRPEEALGAVARGSQLVVVGDPKQLPPTSFFDRMLDSGDDEDEEDAPAAITGMESILDICQQLFTPLRSLRWHYRSQHESLIAFSNHHFYKNLIVFPSPYAKNPGLGVKYRYVRSGSYKDRQNVPEAQRLVDAVLEHMIKRPDESLGVVTLNQTQRELIEELLDKKLKTFDEGTDFMDRWESEGWPFFIKNLESVQGDERDVIFISTTFGKAPGTDKVRQNFGPISRPDGWRRLNVLFTRSKRRIELFTSMVPEDIVVDERTPLGTKALRDYLDFAKRGVLVSTDEGERQPDSDFEVSVANVITALGYEVKPQLGVAGFFIDMAVRNPDRPGEFLAGIECDGATYHSGFSVRDRDHIRQEILESLGWKGRIHRIWSTDWFYNPGRETERLRNFLAERRHSCAVENPLDWEEEENYEINSDEADEATLAINELLETEAAPSGSDDLLVEVGDWVTYCLVGDQNERHTVLIVDSESNARMGIVNEQTPLAQALLGLSQGDVGDLIIPGHKAKQLRVVKIQRQEELLA</sequence>
<dbReference type="InterPro" id="IPR001437">
    <property type="entry name" value="Tscrpt_elong_fac_GreA/B_C"/>
</dbReference>
<dbReference type="PANTHER" id="PTHR10887">
    <property type="entry name" value="DNA2/NAM7 HELICASE FAMILY"/>
    <property type="match status" value="1"/>
</dbReference>